<evidence type="ECO:0000256" key="10">
    <source>
        <dbReference type="ARBA" id="ARBA00022840"/>
    </source>
</evidence>
<accession>A0A3S0P790</accession>
<evidence type="ECO:0000256" key="2">
    <source>
        <dbReference type="ARBA" id="ARBA00010214"/>
    </source>
</evidence>
<dbReference type="GO" id="GO:0003919">
    <property type="term" value="F:FMN adenylyltransferase activity"/>
    <property type="evidence" value="ECO:0007669"/>
    <property type="project" value="UniProtKB-EC"/>
</dbReference>
<keyword evidence="7" id="KW-0548">Nucleotidyltransferase</keyword>
<evidence type="ECO:0000256" key="8">
    <source>
        <dbReference type="ARBA" id="ARBA00022741"/>
    </source>
</evidence>
<dbReference type="GO" id="GO:0009231">
    <property type="term" value="P:riboflavin biosynthetic process"/>
    <property type="evidence" value="ECO:0007669"/>
    <property type="project" value="InterPro"/>
</dbReference>
<dbReference type="EC" id="2.7.7.2" evidence="3"/>
<evidence type="ECO:0000313" key="14">
    <source>
        <dbReference type="Proteomes" id="UP000287910"/>
    </source>
</evidence>
<evidence type="ECO:0000259" key="12">
    <source>
        <dbReference type="Pfam" id="PF06574"/>
    </source>
</evidence>
<dbReference type="UniPathway" id="UPA00277">
    <property type="reaction ID" value="UER00407"/>
</dbReference>
<organism evidence="13 14">
    <name type="scientific">Lysinibacillus antri</name>
    <dbReference type="NCBI Taxonomy" id="2498145"/>
    <lineage>
        <taxon>Bacteria</taxon>
        <taxon>Bacillati</taxon>
        <taxon>Bacillota</taxon>
        <taxon>Bacilli</taxon>
        <taxon>Bacillales</taxon>
        <taxon>Bacillaceae</taxon>
        <taxon>Lysinibacillus</taxon>
    </lineage>
</organism>
<comment type="similarity">
    <text evidence="2">Belongs to the RibF family.</text>
</comment>
<dbReference type="FunFam" id="3.40.50.620:FF:000021">
    <property type="entry name" value="Riboflavin biosynthesis protein"/>
    <property type="match status" value="1"/>
</dbReference>
<name>A0A3S0P790_9BACI</name>
<dbReference type="InterPro" id="IPR014729">
    <property type="entry name" value="Rossmann-like_a/b/a_fold"/>
</dbReference>
<dbReference type="GO" id="GO:0009398">
    <property type="term" value="P:FMN biosynthetic process"/>
    <property type="evidence" value="ECO:0007669"/>
    <property type="project" value="TreeGrafter"/>
</dbReference>
<dbReference type="InterPro" id="IPR023468">
    <property type="entry name" value="Riboflavin_kinase"/>
</dbReference>
<evidence type="ECO:0000256" key="7">
    <source>
        <dbReference type="ARBA" id="ARBA00022695"/>
    </source>
</evidence>
<dbReference type="CDD" id="cd02064">
    <property type="entry name" value="FAD_synthetase_N"/>
    <property type="match status" value="1"/>
</dbReference>
<keyword evidence="14" id="KW-1185">Reference proteome</keyword>
<dbReference type="PANTHER" id="PTHR22749:SF6">
    <property type="entry name" value="RIBOFLAVIN KINASE"/>
    <property type="match status" value="1"/>
</dbReference>
<dbReference type="SUPFAM" id="SSF52374">
    <property type="entry name" value="Nucleotidylyl transferase"/>
    <property type="match status" value="1"/>
</dbReference>
<feature type="domain" description="FAD synthetase" evidence="12">
    <location>
        <begin position="17"/>
        <end position="170"/>
    </location>
</feature>
<comment type="caution">
    <text evidence="13">The sequence shown here is derived from an EMBL/GenBank/DDBJ whole genome shotgun (WGS) entry which is preliminary data.</text>
</comment>
<dbReference type="Gene3D" id="3.40.50.620">
    <property type="entry name" value="HUPs"/>
    <property type="match status" value="1"/>
</dbReference>
<dbReference type="InterPro" id="IPR015864">
    <property type="entry name" value="FAD_synthase"/>
</dbReference>
<keyword evidence="4" id="KW-0285">Flavoprotein</keyword>
<dbReference type="GO" id="GO:0005524">
    <property type="term" value="F:ATP binding"/>
    <property type="evidence" value="ECO:0007669"/>
    <property type="project" value="UniProtKB-KW"/>
</dbReference>
<dbReference type="Proteomes" id="UP000287910">
    <property type="component" value="Unassembled WGS sequence"/>
</dbReference>
<gene>
    <name evidence="13" type="ORF">EK386_04790</name>
</gene>
<keyword evidence="9" id="KW-0274">FAD</keyword>
<evidence type="ECO:0000256" key="4">
    <source>
        <dbReference type="ARBA" id="ARBA00022630"/>
    </source>
</evidence>
<comment type="catalytic activity">
    <reaction evidence="11">
        <text>FMN + ATP + H(+) = FAD + diphosphate</text>
        <dbReference type="Rhea" id="RHEA:17237"/>
        <dbReference type="ChEBI" id="CHEBI:15378"/>
        <dbReference type="ChEBI" id="CHEBI:30616"/>
        <dbReference type="ChEBI" id="CHEBI:33019"/>
        <dbReference type="ChEBI" id="CHEBI:57692"/>
        <dbReference type="ChEBI" id="CHEBI:58210"/>
        <dbReference type="EC" id="2.7.7.2"/>
    </reaction>
</comment>
<evidence type="ECO:0000256" key="9">
    <source>
        <dbReference type="ARBA" id="ARBA00022827"/>
    </source>
</evidence>
<sequence>MKTIEINSTNLNDWKNKLPKHVIALGFFDGLHKGHQQVILKAKETAIQQNLPLSVMSFFPHPKSVLSKGQANVDYLMPLSEKEKQLEAMGVNYFFIVEFSLDFASLTPEKFVSDYLIDLGAVHAVCGFDYTYGQKGAGNITTLAEHGKGLLEVSVVPKVDLCGDKISSTRIRELLTQGEMMFISRLLGKPYKVKWDAKTGLYPFYTLPTLGFYEVILSLNGRTQQGIISVLSNQNIDFGEMHIPTTGSFTITWLREVRIDNYKAIS</sequence>
<proteinExistence type="inferred from homology"/>
<dbReference type="PANTHER" id="PTHR22749">
    <property type="entry name" value="RIBOFLAVIN KINASE/FMN ADENYLYLTRANSFERASE"/>
    <property type="match status" value="1"/>
</dbReference>
<dbReference type="RefSeq" id="WP_126657898.1">
    <property type="nucleotide sequence ID" value="NZ_RYYR01000005.1"/>
</dbReference>
<evidence type="ECO:0000256" key="6">
    <source>
        <dbReference type="ARBA" id="ARBA00022679"/>
    </source>
</evidence>
<dbReference type="AlphaFoldDB" id="A0A3S0P790"/>
<evidence type="ECO:0000256" key="5">
    <source>
        <dbReference type="ARBA" id="ARBA00022643"/>
    </source>
</evidence>
<dbReference type="Pfam" id="PF06574">
    <property type="entry name" value="FAD_syn"/>
    <property type="match status" value="1"/>
</dbReference>
<evidence type="ECO:0000313" key="13">
    <source>
        <dbReference type="EMBL" id="RUL55048.1"/>
    </source>
</evidence>
<reference evidence="13 14" key="1">
    <citation type="submission" date="2018-12" db="EMBL/GenBank/DDBJ databases">
        <title>Lysinibacillus antri sp. nov., isolated from a cave soil.</title>
        <authorList>
            <person name="Narsing Rao M.P."/>
            <person name="Zhang H."/>
            <person name="Dong Z.-Y."/>
            <person name="Niu X.-K."/>
            <person name="Zhang K."/>
            <person name="Fang B.-Z."/>
            <person name="Kang Y.-Q."/>
            <person name="Xiao M."/>
            <person name="Li W.-J."/>
        </authorList>
    </citation>
    <scope>NUCLEOTIDE SEQUENCE [LARGE SCALE GENOMIC DNA]</scope>
    <source>
        <strain evidence="13 14">SYSU K30002</strain>
    </source>
</reference>
<keyword evidence="6" id="KW-0808">Transferase</keyword>
<evidence type="ECO:0000256" key="1">
    <source>
        <dbReference type="ARBA" id="ARBA00004726"/>
    </source>
</evidence>
<evidence type="ECO:0000256" key="3">
    <source>
        <dbReference type="ARBA" id="ARBA00012393"/>
    </source>
</evidence>
<protein>
    <recommendedName>
        <fullName evidence="3">FAD synthase</fullName>
        <ecNumber evidence="3">2.7.7.2</ecNumber>
    </recommendedName>
</protein>
<dbReference type="GO" id="GO:0006747">
    <property type="term" value="P:FAD biosynthetic process"/>
    <property type="evidence" value="ECO:0007669"/>
    <property type="project" value="UniProtKB-UniPathway"/>
</dbReference>
<keyword evidence="8" id="KW-0547">Nucleotide-binding</keyword>
<evidence type="ECO:0000256" key="11">
    <source>
        <dbReference type="ARBA" id="ARBA00049494"/>
    </source>
</evidence>
<keyword evidence="5" id="KW-0288">FMN</keyword>
<dbReference type="GO" id="GO:0008531">
    <property type="term" value="F:riboflavin kinase activity"/>
    <property type="evidence" value="ECO:0007669"/>
    <property type="project" value="TreeGrafter"/>
</dbReference>
<dbReference type="EMBL" id="RYYR01000005">
    <property type="protein sequence ID" value="RUL55048.1"/>
    <property type="molecule type" value="Genomic_DNA"/>
</dbReference>
<keyword evidence="10" id="KW-0067">ATP-binding</keyword>
<comment type="pathway">
    <text evidence="1">Cofactor biosynthesis; FAD biosynthesis; FAD from FMN: step 1/1.</text>
</comment>